<name>A0A1Y2CRH4_9FUNG</name>
<evidence type="ECO:0000313" key="6">
    <source>
        <dbReference type="Proteomes" id="UP000193642"/>
    </source>
</evidence>
<keyword evidence="1" id="KW-0862">Zinc</keyword>
<dbReference type="InterPro" id="IPR036116">
    <property type="entry name" value="FN3_sf"/>
</dbReference>
<dbReference type="SMART" id="SM00356">
    <property type="entry name" value="ZnF_C3H1"/>
    <property type="match status" value="2"/>
</dbReference>
<dbReference type="CDD" id="cd00063">
    <property type="entry name" value="FN3"/>
    <property type="match status" value="1"/>
</dbReference>
<dbReference type="InterPro" id="IPR013783">
    <property type="entry name" value="Ig-like_fold"/>
</dbReference>
<feature type="compositionally biased region" description="Acidic residues" evidence="3">
    <location>
        <begin position="35"/>
        <end position="52"/>
    </location>
</feature>
<dbReference type="OrthoDB" id="2122679at2759"/>
<keyword evidence="6" id="KW-1185">Reference proteome</keyword>
<dbReference type="PROSITE" id="PS50103">
    <property type="entry name" value="ZF_C3H1"/>
    <property type="match status" value="2"/>
</dbReference>
<feature type="zinc finger region" description="C3H1-type" evidence="1">
    <location>
        <begin position="945"/>
        <end position="973"/>
    </location>
</feature>
<proteinExistence type="predicted"/>
<feature type="region of interest" description="Disordered" evidence="3">
    <location>
        <begin position="1014"/>
        <end position="1038"/>
    </location>
</feature>
<dbReference type="InterPro" id="IPR003961">
    <property type="entry name" value="FN3_dom"/>
</dbReference>
<comment type="caution">
    <text evidence="5">The sequence shown here is derived from an EMBL/GenBank/DDBJ whole genome shotgun (WGS) entry which is preliminary data.</text>
</comment>
<keyword evidence="2" id="KW-0175">Coiled coil</keyword>
<dbReference type="GO" id="GO:0008270">
    <property type="term" value="F:zinc ion binding"/>
    <property type="evidence" value="ECO:0007669"/>
    <property type="project" value="UniProtKB-KW"/>
</dbReference>
<feature type="coiled-coil region" evidence="2">
    <location>
        <begin position="200"/>
        <end position="267"/>
    </location>
</feature>
<keyword evidence="1" id="KW-0479">Metal-binding</keyword>
<reference evidence="5 6" key="1">
    <citation type="submission" date="2016-07" db="EMBL/GenBank/DDBJ databases">
        <title>Pervasive Adenine N6-methylation of Active Genes in Fungi.</title>
        <authorList>
            <consortium name="DOE Joint Genome Institute"/>
            <person name="Mondo S.J."/>
            <person name="Dannebaum R.O."/>
            <person name="Kuo R.C."/>
            <person name="Labutti K."/>
            <person name="Haridas S."/>
            <person name="Kuo A."/>
            <person name="Salamov A."/>
            <person name="Ahrendt S.R."/>
            <person name="Lipzen A."/>
            <person name="Sullivan W."/>
            <person name="Andreopoulos W.B."/>
            <person name="Clum A."/>
            <person name="Lindquist E."/>
            <person name="Daum C."/>
            <person name="Ramamoorthy G.K."/>
            <person name="Gryganskyi A."/>
            <person name="Culley D."/>
            <person name="Magnuson J.K."/>
            <person name="James T.Y."/>
            <person name="O'Malley M.A."/>
            <person name="Stajich J.E."/>
            <person name="Spatafora J.W."/>
            <person name="Visel A."/>
            <person name="Grigoriev I.V."/>
        </authorList>
    </citation>
    <scope>NUCLEOTIDE SEQUENCE [LARGE SCALE GENOMIC DNA]</scope>
    <source>
        <strain evidence="5 6">JEL800</strain>
    </source>
</reference>
<feature type="zinc finger region" description="C3H1-type" evidence="1">
    <location>
        <begin position="989"/>
        <end position="1017"/>
    </location>
</feature>
<feature type="region of interest" description="Disordered" evidence="3">
    <location>
        <begin position="1"/>
        <end position="160"/>
    </location>
</feature>
<feature type="compositionally biased region" description="Acidic residues" evidence="3">
    <location>
        <begin position="133"/>
        <end position="142"/>
    </location>
</feature>
<evidence type="ECO:0000313" key="5">
    <source>
        <dbReference type="EMBL" id="ORY49557.1"/>
    </source>
</evidence>
<sequence length="1038" mass="115439">MPHISEMSDSDDDMPGLVEVEQPIPGATRTQTNEDTVDSDDDSDFDDSDMPDLVDAPAEVGGAVSSGIDDDDDDDDDDMPALVDAPGTSDYRFAKTMDAIDSDDDDDDDDDMPELVDLDPSANQQSRYKEYTGDEDDEDEDYSQPNSSSSYLAPRSAPKYGDQSDLFQAAATCCNKAQLHVLGLCQSPLVSKLVGLINERKSTAQLNVEANKQMNDAEARLMDTEESMTAEEQAEVEKLIDDSWDLIGNFEKKLVQINEELKKTDLEFIEEIKRAHNRLQQQFGRYKNGAMKTQKAKAEMGRSARMYQQYNGRKGHMTEEVSANMLGLLEIDQALKTLVNAKFRSKYLLSSSDITFSVKRRSPKYGDKSDPEVREIAQKKQEPVWSIMARSRTGGLQRYNSNPNRIQRVILLEYPTQPTCPEVTITDTAEGRYVSISWGVSLSEERQIDKCEVSMRVNGGLWGPIWSGDVNSCVVTIEEYGLLSFRIRAHNELGWGVYSYIRDVNIAKWKLPVKNSHNPSASKKSKAGETVASVAAGTDVDAALTSLKEKISAITSANPNLESRHRVLTELIGTLPAITRHHQHLPILTRHVAGVIQATEQAMAKAAKQITNEWRIKLTAFTNEILKTPDESFTSPRPTWTTRSEFSDLIEGYVSNKTLDDDSLELTSQSRNQIWQAISGMYTKRPIKLIPTVITSANNKGGVPLVSGSTAVTIVTPGLAVLRKLDRVLQAYVEAADAGVFAVSNTGVKEWADVVSKAVGRAIEREEVKADEVQKAERQRVEQERIEAEEREMKERARIEAELRRRAAAEEKERVLIAKRLEKEEAERREAQMREEMEAARVNEAAAREKEYARQRALEESRAARDEMMRRQTPGFGGAAVEQHHHESAKPAIKVVKVPRQKPSASSLNEVPSVPPSVERLEPTVNRTYKFGSHGDEEVAVAAPSTKQTTCKFFNTPKGCRNGDNCKNLHVAAVTPAAESTEAPVASVNEAVEVCKFFNSRMGCRFGDKCRHAHIEGQRPPRPQKKVSREVVAEAVSA</sequence>
<organism evidence="5 6">
    <name type="scientific">Rhizoclosmatium globosum</name>
    <dbReference type="NCBI Taxonomy" id="329046"/>
    <lineage>
        <taxon>Eukaryota</taxon>
        <taxon>Fungi</taxon>
        <taxon>Fungi incertae sedis</taxon>
        <taxon>Chytridiomycota</taxon>
        <taxon>Chytridiomycota incertae sedis</taxon>
        <taxon>Chytridiomycetes</taxon>
        <taxon>Chytridiales</taxon>
        <taxon>Chytriomycetaceae</taxon>
        <taxon>Rhizoclosmatium</taxon>
    </lineage>
</organism>
<feature type="domain" description="C3H1-type" evidence="4">
    <location>
        <begin position="989"/>
        <end position="1017"/>
    </location>
</feature>
<evidence type="ECO:0000256" key="2">
    <source>
        <dbReference type="SAM" id="Coils"/>
    </source>
</evidence>
<dbReference type="Proteomes" id="UP000193642">
    <property type="component" value="Unassembled WGS sequence"/>
</dbReference>
<keyword evidence="1" id="KW-0863">Zinc-finger</keyword>
<evidence type="ECO:0000256" key="1">
    <source>
        <dbReference type="PROSITE-ProRule" id="PRU00723"/>
    </source>
</evidence>
<feature type="compositionally biased region" description="Acidic residues" evidence="3">
    <location>
        <begin position="68"/>
        <end position="79"/>
    </location>
</feature>
<dbReference type="Gene3D" id="2.60.40.10">
    <property type="entry name" value="Immunoglobulins"/>
    <property type="match status" value="1"/>
</dbReference>
<dbReference type="InterPro" id="IPR000571">
    <property type="entry name" value="Znf_CCCH"/>
</dbReference>
<feature type="coiled-coil region" evidence="2">
    <location>
        <begin position="771"/>
        <end position="850"/>
    </location>
</feature>
<evidence type="ECO:0000259" key="4">
    <source>
        <dbReference type="PROSITE" id="PS50103"/>
    </source>
</evidence>
<dbReference type="SUPFAM" id="SSF49265">
    <property type="entry name" value="Fibronectin type III"/>
    <property type="match status" value="1"/>
</dbReference>
<accession>A0A1Y2CRH4</accession>
<feature type="domain" description="C3H1-type" evidence="4">
    <location>
        <begin position="945"/>
        <end position="973"/>
    </location>
</feature>
<feature type="compositionally biased region" description="Acidic residues" evidence="3">
    <location>
        <begin position="100"/>
        <end position="117"/>
    </location>
</feature>
<dbReference type="AlphaFoldDB" id="A0A1Y2CRH4"/>
<gene>
    <name evidence="5" type="ORF">BCR33DRAFT_713869</name>
</gene>
<protein>
    <recommendedName>
        <fullName evidence="4">C3H1-type domain-containing protein</fullName>
    </recommendedName>
</protein>
<dbReference type="Gene3D" id="4.10.1000.10">
    <property type="entry name" value="Zinc finger, CCCH-type"/>
    <property type="match status" value="1"/>
</dbReference>
<dbReference type="EMBL" id="MCGO01000009">
    <property type="protein sequence ID" value="ORY49557.1"/>
    <property type="molecule type" value="Genomic_DNA"/>
</dbReference>
<evidence type="ECO:0000256" key="3">
    <source>
        <dbReference type="SAM" id="MobiDB-lite"/>
    </source>
</evidence>